<name>A0A8X6FJ53_TRICU</name>
<evidence type="ECO:0000256" key="1">
    <source>
        <dbReference type="SAM" id="MobiDB-lite"/>
    </source>
</evidence>
<reference evidence="2" key="1">
    <citation type="submission" date="2020-07" db="EMBL/GenBank/DDBJ databases">
        <title>Multicomponent nature underlies the extraordinary mechanical properties of spider dragline silk.</title>
        <authorList>
            <person name="Kono N."/>
            <person name="Nakamura H."/>
            <person name="Mori M."/>
            <person name="Yoshida Y."/>
            <person name="Ohtoshi R."/>
            <person name="Malay A.D."/>
            <person name="Moran D.A.P."/>
            <person name="Tomita M."/>
            <person name="Numata K."/>
            <person name="Arakawa K."/>
        </authorList>
    </citation>
    <scope>NUCLEOTIDE SEQUENCE</scope>
</reference>
<comment type="caution">
    <text evidence="2">The sequence shown here is derived from an EMBL/GenBank/DDBJ whole genome shotgun (WGS) entry which is preliminary data.</text>
</comment>
<keyword evidence="3" id="KW-1185">Reference proteome</keyword>
<evidence type="ECO:0000313" key="2">
    <source>
        <dbReference type="EMBL" id="GFQ81146.1"/>
    </source>
</evidence>
<evidence type="ECO:0000313" key="3">
    <source>
        <dbReference type="Proteomes" id="UP000887116"/>
    </source>
</evidence>
<organism evidence="2 3">
    <name type="scientific">Trichonephila clavata</name>
    <name type="common">Joro spider</name>
    <name type="synonym">Nephila clavata</name>
    <dbReference type="NCBI Taxonomy" id="2740835"/>
    <lineage>
        <taxon>Eukaryota</taxon>
        <taxon>Metazoa</taxon>
        <taxon>Ecdysozoa</taxon>
        <taxon>Arthropoda</taxon>
        <taxon>Chelicerata</taxon>
        <taxon>Arachnida</taxon>
        <taxon>Araneae</taxon>
        <taxon>Araneomorphae</taxon>
        <taxon>Entelegynae</taxon>
        <taxon>Araneoidea</taxon>
        <taxon>Nephilidae</taxon>
        <taxon>Trichonephila</taxon>
    </lineage>
</organism>
<dbReference type="OrthoDB" id="10529302at2759"/>
<proteinExistence type="predicted"/>
<feature type="region of interest" description="Disordered" evidence="1">
    <location>
        <begin position="57"/>
        <end position="81"/>
    </location>
</feature>
<accession>A0A8X6FJ53</accession>
<sequence>MRILSREGKKSFARRSPTKCGTFQQNVSQSAVSDHIFWNARGTGGRWGVASKVFRSRRPTRVGEDGDGQTPGVGSESRATRPRLFLFRTGKV</sequence>
<protein>
    <submittedName>
        <fullName evidence="2">Uncharacterized protein</fullName>
    </submittedName>
</protein>
<dbReference type="AlphaFoldDB" id="A0A8X6FJ53"/>
<gene>
    <name evidence="2" type="ORF">TNCT_13391</name>
</gene>
<dbReference type="Proteomes" id="UP000887116">
    <property type="component" value="Unassembled WGS sequence"/>
</dbReference>
<dbReference type="EMBL" id="BMAO01022324">
    <property type="protein sequence ID" value="GFQ81146.1"/>
    <property type="molecule type" value="Genomic_DNA"/>
</dbReference>